<evidence type="ECO:0000256" key="4">
    <source>
        <dbReference type="ARBA" id="ARBA00021915"/>
    </source>
</evidence>
<evidence type="ECO:0000256" key="7">
    <source>
        <dbReference type="ARBA" id="ARBA00022723"/>
    </source>
</evidence>
<dbReference type="InterPro" id="IPR042265">
    <property type="entry name" value="DPH1/DPH2_3"/>
</dbReference>
<organism evidence="12 13">
    <name type="scientific">Enterospora canceri</name>
    <dbReference type="NCBI Taxonomy" id="1081671"/>
    <lineage>
        <taxon>Eukaryota</taxon>
        <taxon>Fungi</taxon>
        <taxon>Fungi incertae sedis</taxon>
        <taxon>Microsporidia</taxon>
        <taxon>Enterocytozoonidae</taxon>
        <taxon>Enterospora</taxon>
    </lineage>
</organism>
<sequence length="362" mass="40793">MPIRLKEPSKYQNSAPGLPSNYNFELSKTLGRIERLIRSNPSQATTTITLQFPDGLLQFSPVISDVILSNFDVSVTVLSDVIYGACCVDDHYESDLLIHYGHSCLINVNEMSVSVLYVFVEVAFETDHLMEMICREFVEKGSGPLSLISTVQFNSLTNGVAHAVNRIHSGSVIVPQVRPLSRGEVLGCTSPVIRTENTLYIGDGRFHLEAAMIGNRGTFYKYCPFSRRMTREEYDVTRKIETRKKAVESFRKSESVGIVMSGLGKQGNRLLVKRVGEYISRNMGECRVYRISVNEVSGEVLDAYSFIDGFVQVGCPRLSIDWGESYHRPLLNPYELMGLIGDQYEMDYYSKEDVKPWGSYYG</sequence>
<comment type="pathway">
    <text evidence="1 11">Protein modification; peptidyl-diphthamide biosynthesis.</text>
</comment>
<dbReference type="PANTHER" id="PTHR10762">
    <property type="entry name" value="DIPHTHAMIDE BIOSYNTHESIS PROTEIN"/>
    <property type="match status" value="1"/>
</dbReference>
<comment type="function">
    <text evidence="11">Catalyzes the first step of diphthamide biosynthesis, a post-translational modification of histidine which occurs in elongation factor 2.</text>
</comment>
<comment type="cofactor">
    <cofactor evidence="11">
        <name>[4Fe-4S] cluster</name>
        <dbReference type="ChEBI" id="CHEBI:49883"/>
    </cofactor>
    <text evidence="11">Binds 1 [4Fe-4S] cluster per subunit. The cluster is coordinated with 3 cysteines and an exchangeable S-adenosyl-L-methionine.</text>
</comment>
<dbReference type="EMBL" id="LWDP01000051">
    <property type="protein sequence ID" value="ORD93740.1"/>
    <property type="molecule type" value="Genomic_DNA"/>
</dbReference>
<comment type="similarity">
    <text evidence="2 11">Belongs to the DPH1/DPH2 family. DPH1 subfamily.</text>
</comment>
<keyword evidence="6 11" id="KW-0949">S-adenosyl-L-methionine</keyword>
<gene>
    <name evidence="12" type="primary">DPH1</name>
    <name evidence="12" type="ORF">ECANGB1_1595</name>
</gene>
<dbReference type="NCBIfam" id="TIGR00322">
    <property type="entry name" value="diphth2_R"/>
    <property type="match status" value="1"/>
</dbReference>
<comment type="catalytic activity">
    <reaction evidence="10 11">
        <text>L-histidyl-[translation elongation factor 2] + S-adenosyl-L-methionine = 2-[(3S)-amino-3-carboxypropyl]-L-histidyl-[translation elongation factor 2] + S-methyl-5'-thioadenosine + H(+)</text>
        <dbReference type="Rhea" id="RHEA:36783"/>
        <dbReference type="Rhea" id="RHEA-COMP:9748"/>
        <dbReference type="Rhea" id="RHEA-COMP:9749"/>
        <dbReference type="ChEBI" id="CHEBI:15378"/>
        <dbReference type="ChEBI" id="CHEBI:17509"/>
        <dbReference type="ChEBI" id="CHEBI:29979"/>
        <dbReference type="ChEBI" id="CHEBI:59789"/>
        <dbReference type="ChEBI" id="CHEBI:73995"/>
        <dbReference type="EC" id="2.5.1.108"/>
    </reaction>
</comment>
<dbReference type="VEuPathDB" id="MicrosporidiaDB:ECANGB1_1595"/>
<evidence type="ECO:0000313" key="13">
    <source>
        <dbReference type="Proteomes" id="UP000192639"/>
    </source>
</evidence>
<dbReference type="OrthoDB" id="1649088at2759"/>
<evidence type="ECO:0000256" key="11">
    <source>
        <dbReference type="PIRNR" id="PIRNR004967"/>
    </source>
</evidence>
<evidence type="ECO:0000313" key="12">
    <source>
        <dbReference type="EMBL" id="ORD93740.1"/>
    </source>
</evidence>
<evidence type="ECO:0000256" key="10">
    <source>
        <dbReference type="ARBA" id="ARBA00048403"/>
    </source>
</evidence>
<evidence type="ECO:0000256" key="3">
    <source>
        <dbReference type="ARBA" id="ARBA00012221"/>
    </source>
</evidence>
<dbReference type="Proteomes" id="UP000192639">
    <property type="component" value="Unassembled WGS sequence"/>
</dbReference>
<dbReference type="Gene3D" id="3.40.50.11840">
    <property type="entry name" value="Diphthamide synthesis DPH1/DPH2 domain 1"/>
    <property type="match status" value="1"/>
</dbReference>
<comment type="caution">
    <text evidence="12">The sequence shown here is derived from an EMBL/GenBank/DDBJ whole genome shotgun (WGS) entry which is preliminary data.</text>
</comment>
<keyword evidence="9" id="KW-0411">Iron-sulfur</keyword>
<dbReference type="GO" id="GO:0017183">
    <property type="term" value="P:protein histidyl modification to diphthamide"/>
    <property type="evidence" value="ECO:0007669"/>
    <property type="project" value="UniProtKB-UniRule"/>
</dbReference>
<dbReference type="InterPro" id="IPR042263">
    <property type="entry name" value="DPH1/DPH2_1"/>
</dbReference>
<accession>A0A1Y1S5N9</accession>
<name>A0A1Y1S5N9_9MICR</name>
<evidence type="ECO:0000256" key="8">
    <source>
        <dbReference type="ARBA" id="ARBA00023004"/>
    </source>
</evidence>
<dbReference type="InterPro" id="IPR016435">
    <property type="entry name" value="DPH1/DPH2"/>
</dbReference>
<dbReference type="PANTHER" id="PTHR10762:SF1">
    <property type="entry name" value="2-(3-AMINO-3-CARBOXYPROPYL)HISTIDINE SYNTHASE SUBUNIT 1"/>
    <property type="match status" value="1"/>
</dbReference>
<keyword evidence="8" id="KW-0408">Iron</keyword>
<proteinExistence type="inferred from homology"/>
<keyword evidence="5 11" id="KW-0808">Transferase</keyword>
<dbReference type="InterPro" id="IPR042264">
    <property type="entry name" value="DPH1/DPH2_2"/>
</dbReference>
<evidence type="ECO:0000256" key="6">
    <source>
        <dbReference type="ARBA" id="ARBA00022691"/>
    </source>
</evidence>
<dbReference type="UniPathway" id="UPA00559"/>
<evidence type="ECO:0000256" key="2">
    <source>
        <dbReference type="ARBA" id="ARBA00010173"/>
    </source>
</evidence>
<dbReference type="SFLD" id="SFLDS00032">
    <property type="entry name" value="Radical_SAM_3-amino-3-carboxyp"/>
    <property type="match status" value="1"/>
</dbReference>
<dbReference type="InterPro" id="IPR035435">
    <property type="entry name" value="DPH1/DPH2_euk_archaea"/>
</dbReference>
<evidence type="ECO:0000256" key="9">
    <source>
        <dbReference type="ARBA" id="ARBA00023014"/>
    </source>
</evidence>
<dbReference type="EC" id="2.5.1.108" evidence="3 11"/>
<evidence type="ECO:0000256" key="1">
    <source>
        <dbReference type="ARBA" id="ARBA00005156"/>
    </source>
</evidence>
<dbReference type="GO" id="GO:0046872">
    <property type="term" value="F:metal ion binding"/>
    <property type="evidence" value="ECO:0007669"/>
    <property type="project" value="UniProtKB-KW"/>
</dbReference>
<dbReference type="Gene3D" id="3.40.50.11850">
    <property type="entry name" value="Diphthamide synthesis DPH1/DPH2 domain 2"/>
    <property type="match status" value="1"/>
</dbReference>
<dbReference type="Pfam" id="PF01866">
    <property type="entry name" value="Diphthamide_syn"/>
    <property type="match status" value="1"/>
</dbReference>
<dbReference type="GO" id="GO:0051539">
    <property type="term" value="F:4 iron, 4 sulfur cluster binding"/>
    <property type="evidence" value="ECO:0007669"/>
    <property type="project" value="UniProtKB-UniRule"/>
</dbReference>
<dbReference type="AlphaFoldDB" id="A0A1Y1S5N9"/>
<evidence type="ECO:0000256" key="5">
    <source>
        <dbReference type="ARBA" id="ARBA00022679"/>
    </source>
</evidence>
<dbReference type="PIRSF" id="PIRSF004967">
    <property type="entry name" value="DPH1"/>
    <property type="match status" value="1"/>
</dbReference>
<dbReference type="GO" id="GO:0090560">
    <property type="term" value="F:2-(3-amino-3-carboxypropyl)histidine synthase activity"/>
    <property type="evidence" value="ECO:0007669"/>
    <property type="project" value="UniProtKB-UniRule"/>
</dbReference>
<keyword evidence="13" id="KW-1185">Reference proteome</keyword>
<keyword evidence="7" id="KW-0479">Metal-binding</keyword>
<dbReference type="Gene3D" id="3.40.50.11860">
    <property type="entry name" value="Diphthamide synthesis DPH1/DPH2 domain 3"/>
    <property type="match status" value="1"/>
</dbReference>
<reference evidence="12 13" key="1">
    <citation type="journal article" date="2017" name="Environ. Microbiol.">
        <title>Decay of the glycolytic pathway and adaptation to intranuclear parasitism within Enterocytozoonidae microsporidia.</title>
        <authorList>
            <person name="Wiredu Boakye D."/>
            <person name="Jaroenlak P."/>
            <person name="Prachumwat A."/>
            <person name="Williams T.A."/>
            <person name="Bateman K.S."/>
            <person name="Itsathitphaisarn O."/>
            <person name="Sritunyalucksana K."/>
            <person name="Paszkiewicz K.H."/>
            <person name="Moore K.A."/>
            <person name="Stentiford G.D."/>
            <person name="Williams B.A."/>
        </authorList>
    </citation>
    <scope>NUCLEOTIDE SEQUENCE [LARGE SCALE GENOMIC DNA]</scope>
    <source>
        <strain evidence="12 13">GB1</strain>
    </source>
</reference>
<keyword evidence="11" id="KW-0004">4Fe-4S</keyword>
<protein>
    <recommendedName>
        <fullName evidence="4 11">2-(3-amino-3-carboxypropyl)histidine synthase subunit 1</fullName>
        <ecNumber evidence="3 11">2.5.1.108</ecNumber>
    </recommendedName>
</protein>